<name>A0A892IJ84_9BURK</name>
<dbReference type="AlphaFoldDB" id="A0A892IJ84"/>
<sequence>MKNSEWIRAFLAISEAFLCCAAGAHDDARMREPQPMHDVASIVAGIGADAAREAARRETAPEWDRAIAR</sequence>
<reference evidence="1 2" key="1">
    <citation type="submission" date="2021-02" db="EMBL/GenBank/DDBJ databases">
        <title>FDA dAtabase for Regulatory Grade micrObial Sequences (FDA-ARGOS): Supporting development and validation of Infectious Disease Dx tests.</title>
        <authorList>
            <person name="Minogue T."/>
            <person name="Wolcott M."/>
            <person name="Wasieloski L."/>
            <person name="Aguilar W."/>
            <person name="Moore D."/>
            <person name="Jaissle J."/>
            <person name="Tallon L."/>
            <person name="Sadzewicz L."/>
            <person name="Zhao X."/>
            <person name="Boylan J."/>
            <person name="Ott S."/>
            <person name="Bowen H."/>
            <person name="Vavikolanu K."/>
            <person name="Mehta A."/>
            <person name="Aluvathingal J."/>
            <person name="Nadendla S."/>
            <person name="Yan Y."/>
            <person name="Sichtig H."/>
        </authorList>
    </citation>
    <scope>NUCLEOTIDE SEQUENCE [LARGE SCALE GENOMIC DNA]</scope>
    <source>
        <strain evidence="1 2">FDAARGOS_1272</strain>
    </source>
</reference>
<evidence type="ECO:0000313" key="1">
    <source>
        <dbReference type="EMBL" id="QRO80890.1"/>
    </source>
</evidence>
<proteinExistence type="predicted"/>
<dbReference type="GeneID" id="93131063"/>
<dbReference type="EMBL" id="CP069484">
    <property type="protein sequence ID" value="QRO80890.1"/>
    <property type="molecule type" value="Genomic_DNA"/>
</dbReference>
<accession>A0A892IJ84</accession>
<dbReference type="Proteomes" id="UP000625568">
    <property type="component" value="Chromosome 3"/>
</dbReference>
<organism evidence="1 2">
    <name type="scientific">Burkholderia dolosa</name>
    <dbReference type="NCBI Taxonomy" id="152500"/>
    <lineage>
        <taxon>Bacteria</taxon>
        <taxon>Pseudomonadati</taxon>
        <taxon>Pseudomonadota</taxon>
        <taxon>Betaproteobacteria</taxon>
        <taxon>Burkholderiales</taxon>
        <taxon>Burkholderiaceae</taxon>
        <taxon>Burkholderia</taxon>
        <taxon>Burkholderia cepacia complex</taxon>
    </lineage>
</organism>
<evidence type="ECO:0000313" key="2">
    <source>
        <dbReference type="Proteomes" id="UP000625568"/>
    </source>
</evidence>
<keyword evidence="2" id="KW-1185">Reference proteome</keyword>
<protein>
    <submittedName>
        <fullName evidence="1">Uncharacterized protein</fullName>
    </submittedName>
</protein>
<dbReference type="RefSeq" id="WP_006405746.1">
    <property type="nucleotide sequence ID" value="NZ_CABVPR010000007.1"/>
</dbReference>
<gene>
    <name evidence="1" type="ORF">I6K02_27620</name>
</gene>